<keyword evidence="4" id="KW-1185">Reference proteome</keyword>
<dbReference type="Pfam" id="PF13843">
    <property type="entry name" value="DDE_Tnp_1_7"/>
    <property type="match status" value="1"/>
</dbReference>
<reference evidence="3 4" key="1">
    <citation type="submission" date="2024-06" db="EMBL/GenBank/DDBJ databases">
        <authorList>
            <person name="Pan Q."/>
            <person name="Wen M."/>
            <person name="Jouanno E."/>
            <person name="Zahm M."/>
            <person name="Klopp C."/>
            <person name="Cabau C."/>
            <person name="Louis A."/>
            <person name="Berthelot C."/>
            <person name="Parey E."/>
            <person name="Roest Crollius H."/>
            <person name="Montfort J."/>
            <person name="Robinson-Rechavi M."/>
            <person name="Bouchez O."/>
            <person name="Lampietro C."/>
            <person name="Lopez Roques C."/>
            <person name="Donnadieu C."/>
            <person name="Postlethwait J."/>
            <person name="Bobe J."/>
            <person name="Verreycken H."/>
            <person name="Guiguen Y."/>
        </authorList>
    </citation>
    <scope>NUCLEOTIDE SEQUENCE [LARGE SCALE GENOMIC DNA]</scope>
    <source>
        <strain evidence="3">Up_M1</strain>
        <tissue evidence="3">Testis</tissue>
    </source>
</reference>
<dbReference type="AlphaFoldDB" id="A0ABD0X3A0"/>
<evidence type="ECO:0000313" key="4">
    <source>
        <dbReference type="Proteomes" id="UP001557470"/>
    </source>
</evidence>
<evidence type="ECO:0000259" key="2">
    <source>
        <dbReference type="Pfam" id="PF13843"/>
    </source>
</evidence>
<dbReference type="Proteomes" id="UP001557470">
    <property type="component" value="Unassembled WGS sequence"/>
</dbReference>
<feature type="compositionally biased region" description="Low complexity" evidence="1">
    <location>
        <begin position="124"/>
        <end position="136"/>
    </location>
</feature>
<feature type="domain" description="PiggyBac transposable element-derived protein" evidence="2">
    <location>
        <begin position="151"/>
        <end position="353"/>
    </location>
</feature>
<sequence>MASSGKKFSVSEALALITDDSWTPCVPADSESEEEDLLRRDEPDSGNEDYRGQRLVASDGEDDFRGDNPSPSAAALPQPRRDCSSAELPSPSATPLHRPRRDCSSAALPSPSATPLHRPRRDCSSAALPSPSATPLHRPRRDCSSEALPSIVLFSGLVSVHDRGTYWRKDHPYNFQFPGESMTRNRFEAIMWSLHLSNPDEDEENNSKKGTAGYDRLFKIKPLYTEMTNACKSHFQPYQNIAIDERMVASKARISMQQYMKAKPTKWGYKLFVLADSQTAYTWNFFVYEGKSVFTPGQGLSYTSVMDLMPFSLLGRGYTLFVDNFYSSPALFQELLRRNTGACGTIRMNRIGFRAEHPTTISTKILLAGIPRG</sequence>
<name>A0ABD0X3A0_UMBPY</name>
<feature type="region of interest" description="Disordered" evidence="1">
    <location>
        <begin position="19"/>
        <end position="142"/>
    </location>
</feature>
<evidence type="ECO:0000256" key="1">
    <source>
        <dbReference type="SAM" id="MobiDB-lite"/>
    </source>
</evidence>
<dbReference type="InterPro" id="IPR029526">
    <property type="entry name" value="PGBD"/>
</dbReference>
<accession>A0ABD0X3A0</accession>
<dbReference type="PANTHER" id="PTHR46599:SF3">
    <property type="entry name" value="PIGGYBAC TRANSPOSABLE ELEMENT-DERIVED PROTEIN 4"/>
    <property type="match status" value="1"/>
</dbReference>
<feature type="compositionally biased region" description="Basic and acidic residues" evidence="1">
    <location>
        <begin position="37"/>
        <end position="52"/>
    </location>
</feature>
<feature type="compositionally biased region" description="Low complexity" evidence="1">
    <location>
        <begin position="104"/>
        <end position="116"/>
    </location>
</feature>
<protein>
    <recommendedName>
        <fullName evidence="2">PiggyBac transposable element-derived protein domain-containing protein</fullName>
    </recommendedName>
</protein>
<evidence type="ECO:0000313" key="3">
    <source>
        <dbReference type="EMBL" id="KAL0973591.1"/>
    </source>
</evidence>
<gene>
    <name evidence="3" type="ORF">UPYG_G00206660</name>
</gene>
<comment type="caution">
    <text evidence="3">The sequence shown here is derived from an EMBL/GenBank/DDBJ whole genome shotgun (WGS) entry which is preliminary data.</text>
</comment>
<proteinExistence type="predicted"/>
<dbReference type="PANTHER" id="PTHR46599">
    <property type="entry name" value="PIGGYBAC TRANSPOSABLE ELEMENT-DERIVED PROTEIN 4"/>
    <property type="match status" value="1"/>
</dbReference>
<organism evidence="3 4">
    <name type="scientific">Umbra pygmaea</name>
    <name type="common">Eastern mudminnow</name>
    <dbReference type="NCBI Taxonomy" id="75934"/>
    <lineage>
        <taxon>Eukaryota</taxon>
        <taxon>Metazoa</taxon>
        <taxon>Chordata</taxon>
        <taxon>Craniata</taxon>
        <taxon>Vertebrata</taxon>
        <taxon>Euteleostomi</taxon>
        <taxon>Actinopterygii</taxon>
        <taxon>Neopterygii</taxon>
        <taxon>Teleostei</taxon>
        <taxon>Protacanthopterygii</taxon>
        <taxon>Esociformes</taxon>
        <taxon>Umbridae</taxon>
        <taxon>Umbra</taxon>
    </lineage>
</organism>
<dbReference type="EMBL" id="JAGEUA010000006">
    <property type="protein sequence ID" value="KAL0973591.1"/>
    <property type="molecule type" value="Genomic_DNA"/>
</dbReference>